<proteinExistence type="predicted"/>
<protein>
    <submittedName>
        <fullName evidence="2">Uncharacterized protein</fullName>
    </submittedName>
</protein>
<evidence type="ECO:0000313" key="3">
    <source>
        <dbReference type="Proteomes" id="UP000191901"/>
    </source>
</evidence>
<keyword evidence="3" id="KW-1185">Reference proteome</keyword>
<keyword evidence="1" id="KW-1133">Transmembrane helix</keyword>
<gene>
    <name evidence="2" type="ORF">XM38_008230</name>
</gene>
<organism evidence="2 3">
    <name type="scientific">Halomicronema hongdechloris C2206</name>
    <dbReference type="NCBI Taxonomy" id="1641165"/>
    <lineage>
        <taxon>Bacteria</taxon>
        <taxon>Bacillati</taxon>
        <taxon>Cyanobacteriota</taxon>
        <taxon>Cyanophyceae</taxon>
        <taxon>Nodosilineales</taxon>
        <taxon>Nodosilineaceae</taxon>
        <taxon>Halomicronema</taxon>
    </lineage>
</organism>
<evidence type="ECO:0000256" key="1">
    <source>
        <dbReference type="SAM" id="Phobius"/>
    </source>
</evidence>
<keyword evidence="1" id="KW-0472">Membrane</keyword>
<feature type="transmembrane region" description="Helical" evidence="1">
    <location>
        <begin position="46"/>
        <end position="67"/>
    </location>
</feature>
<name>A0A1V8NFQ4_9CYAN</name>
<dbReference type="AlphaFoldDB" id="A0A1V8NFQ4"/>
<dbReference type="Proteomes" id="UP000191901">
    <property type="component" value="Chromosome"/>
</dbReference>
<evidence type="ECO:0000313" key="2">
    <source>
        <dbReference type="EMBL" id="ASC69893.1"/>
    </source>
</evidence>
<keyword evidence="1" id="KW-0812">Transmembrane</keyword>
<reference evidence="2 3" key="1">
    <citation type="journal article" date="2016" name="Biochim. Biophys. Acta">
        <title>Characterization of red-shifted phycobilisomes isolated from the chlorophyll f-containing cyanobacterium Halomicronema hongdechloris.</title>
        <authorList>
            <person name="Li Y."/>
            <person name="Lin Y."/>
            <person name="Garvey C.J."/>
            <person name="Birch D."/>
            <person name="Corkery R.W."/>
            <person name="Loughlin P.C."/>
            <person name="Scheer H."/>
            <person name="Willows R.D."/>
            <person name="Chen M."/>
        </authorList>
    </citation>
    <scope>NUCLEOTIDE SEQUENCE [LARGE SCALE GENOMIC DNA]</scope>
    <source>
        <strain evidence="2 3">C2206</strain>
    </source>
</reference>
<dbReference type="STRING" id="1641165.XM38_12260"/>
<accession>A0A1V8NFQ4</accession>
<dbReference type="KEGG" id="hhg:XM38_008230"/>
<sequence length="77" mass="8784">MWADMMIWFIWLIIALVLTTFGRYLHTVDEIYGLALFSTAFLSALWGLVMAPTAVPLSLALLVMGWLQFRSSFIQGR</sequence>
<dbReference type="EMBL" id="CP021983">
    <property type="protein sequence ID" value="ASC69893.1"/>
    <property type="molecule type" value="Genomic_DNA"/>
</dbReference>